<dbReference type="EMBL" id="JANTYZ010000026">
    <property type="protein sequence ID" value="MCS3866929.1"/>
    <property type="molecule type" value="Genomic_DNA"/>
</dbReference>
<comment type="caution">
    <text evidence="1">The sequence shown here is derived from an EMBL/GenBank/DDBJ whole genome shotgun (WGS) entry which is preliminary data.</text>
</comment>
<organism evidence="1 2">
    <name type="scientific">Salinibacter ruber</name>
    <dbReference type="NCBI Taxonomy" id="146919"/>
    <lineage>
        <taxon>Bacteria</taxon>
        <taxon>Pseudomonadati</taxon>
        <taxon>Rhodothermota</taxon>
        <taxon>Rhodothermia</taxon>
        <taxon>Rhodothermales</taxon>
        <taxon>Salinibacteraceae</taxon>
        <taxon>Salinibacter</taxon>
    </lineage>
</organism>
<evidence type="ECO:0000313" key="2">
    <source>
        <dbReference type="Proteomes" id="UP001155034"/>
    </source>
</evidence>
<protein>
    <submittedName>
        <fullName evidence="1">Uncharacterized protein</fullName>
    </submittedName>
</protein>
<proteinExistence type="predicted"/>
<evidence type="ECO:0000313" key="1">
    <source>
        <dbReference type="EMBL" id="MCS3866929.1"/>
    </source>
</evidence>
<dbReference type="AlphaFoldDB" id="A0A9X2U4Y1"/>
<accession>A0A9X2U4Y1</accession>
<reference evidence="1" key="1">
    <citation type="submission" date="2022-08" db="EMBL/GenBank/DDBJ databases">
        <title>Genomic Encyclopedia of Type Strains, Phase V (KMG-V): Genome sequencing to study the core and pangenomes of soil and plant-associated prokaryotes.</title>
        <authorList>
            <person name="Whitman W."/>
        </authorList>
    </citation>
    <scope>NUCLEOTIDE SEQUENCE</scope>
    <source>
        <strain evidence="1">SP2016B</strain>
    </source>
</reference>
<sequence length="140" mass="15840">MNVSRVGNGGLLERSLRRSILKFAVTIRVEPDRDEGLVSCELSELYLTGYAVRKGAVVGLYRQFFRVDRPVVDQTEPRTQRARYIGPNVALRDDVARAVDALVDVDIPVEPREATENRFTSRAEVPSFESFLFIPSRGKR</sequence>
<name>A0A9X2U4Y1_9BACT</name>
<dbReference type="Proteomes" id="UP001155034">
    <property type="component" value="Unassembled WGS sequence"/>
</dbReference>
<gene>
    <name evidence="1" type="ORF">GGP82_003512</name>
</gene>